<dbReference type="Proteomes" id="UP001172386">
    <property type="component" value="Unassembled WGS sequence"/>
</dbReference>
<evidence type="ECO:0000313" key="2">
    <source>
        <dbReference type="Proteomes" id="UP001172386"/>
    </source>
</evidence>
<dbReference type="EMBL" id="JAPDRQ010000009">
    <property type="protein sequence ID" value="KAJ9663349.1"/>
    <property type="molecule type" value="Genomic_DNA"/>
</dbReference>
<proteinExistence type="predicted"/>
<gene>
    <name evidence="1" type="ORF">H2198_000866</name>
</gene>
<comment type="caution">
    <text evidence="1">The sequence shown here is derived from an EMBL/GenBank/DDBJ whole genome shotgun (WGS) entry which is preliminary data.</text>
</comment>
<accession>A0ACC3AIJ0</accession>
<keyword evidence="2" id="KW-1185">Reference proteome</keyword>
<evidence type="ECO:0000313" key="1">
    <source>
        <dbReference type="EMBL" id="KAJ9663349.1"/>
    </source>
</evidence>
<name>A0ACC3AIJ0_9EURO</name>
<protein>
    <submittedName>
        <fullName evidence="1">Uncharacterized protein</fullName>
    </submittedName>
</protein>
<reference evidence="1" key="1">
    <citation type="submission" date="2022-10" db="EMBL/GenBank/DDBJ databases">
        <title>Culturing micro-colonial fungi from biological soil crusts in the Mojave desert and describing Neophaeococcomyces mojavensis, and introducing the new genera and species Taxawa tesnikishii.</title>
        <authorList>
            <person name="Kurbessoian T."/>
            <person name="Stajich J.E."/>
        </authorList>
    </citation>
    <scope>NUCLEOTIDE SEQUENCE</scope>
    <source>
        <strain evidence="1">JES_112</strain>
    </source>
</reference>
<sequence length="237" mass="26157">MSPLQNHLEQINLSAKSIGELEFPPPKPFTNALLHNQEITALIRDTEPHERGLFSVDSNIRNGIGQPRGKSTGLDSGARRRTVHNGGQSQNSAVARVLGSDMLRKIQLANRQGNRGRGVDIEVLLACAEKLCDTLDVPGTMDKVAVLRQRHVEISASIKRYEDQVSQQQASLSRYNDGEENHPEDVENTMGMADVQKAITEYDLKAEEDAVKELEVKKKALEARVAGMEKDLGGLLR</sequence>
<organism evidence="1 2">
    <name type="scientific">Neophaeococcomyces mojaviensis</name>
    <dbReference type="NCBI Taxonomy" id="3383035"/>
    <lineage>
        <taxon>Eukaryota</taxon>
        <taxon>Fungi</taxon>
        <taxon>Dikarya</taxon>
        <taxon>Ascomycota</taxon>
        <taxon>Pezizomycotina</taxon>
        <taxon>Eurotiomycetes</taxon>
        <taxon>Chaetothyriomycetidae</taxon>
        <taxon>Chaetothyriales</taxon>
        <taxon>Chaetothyriales incertae sedis</taxon>
        <taxon>Neophaeococcomyces</taxon>
    </lineage>
</organism>